<dbReference type="GO" id="GO:0005886">
    <property type="term" value="C:plasma membrane"/>
    <property type="evidence" value="ECO:0007669"/>
    <property type="project" value="UniProtKB-SubCell"/>
</dbReference>
<dbReference type="STRING" id="872965.SE16_05925"/>
<evidence type="ECO:0000313" key="8">
    <source>
        <dbReference type="EMBL" id="KPL88354.1"/>
    </source>
</evidence>
<keyword evidence="2" id="KW-1003">Cell membrane</keyword>
<dbReference type="OrthoDB" id="9797028at2"/>
<dbReference type="AlphaFoldDB" id="A0A0M9UDW7"/>
<evidence type="ECO:0000256" key="3">
    <source>
        <dbReference type="ARBA" id="ARBA00022692"/>
    </source>
</evidence>
<keyword evidence="3 6" id="KW-0812">Transmembrane</keyword>
<feature type="transmembrane region" description="Helical" evidence="6">
    <location>
        <begin position="214"/>
        <end position="234"/>
    </location>
</feature>
<dbReference type="Proteomes" id="UP000037784">
    <property type="component" value="Unassembled WGS sequence"/>
</dbReference>
<accession>A0A0M9UDW7</accession>
<feature type="transmembrane region" description="Helical" evidence="6">
    <location>
        <begin position="254"/>
        <end position="274"/>
    </location>
</feature>
<dbReference type="InterPro" id="IPR017039">
    <property type="entry name" value="Virul_fac_BrkB"/>
</dbReference>
<feature type="transmembrane region" description="Helical" evidence="6">
    <location>
        <begin position="26"/>
        <end position="53"/>
    </location>
</feature>
<dbReference type="PANTHER" id="PTHR30213:SF1">
    <property type="entry name" value="INNER MEMBRANE PROTEIN YHJD"/>
    <property type="match status" value="1"/>
</dbReference>
<dbReference type="PANTHER" id="PTHR30213">
    <property type="entry name" value="INNER MEMBRANE PROTEIN YHJD"/>
    <property type="match status" value="1"/>
</dbReference>
<keyword evidence="5 6" id="KW-0472">Membrane</keyword>
<gene>
    <name evidence="7" type="ORF">ARMA_2901</name>
    <name evidence="8" type="ORF">SE16_05925</name>
</gene>
<feature type="transmembrane region" description="Helical" evidence="6">
    <location>
        <begin position="89"/>
        <end position="110"/>
    </location>
</feature>
<reference evidence="7 9" key="1">
    <citation type="journal article" date="2015" name="Genome Announc.">
        <title>Draft Genome Sequence of a Heterotrophic Facultative Anaerobic Thermophilic Bacterium, Ardenticatena maritima Strain 110ST.</title>
        <authorList>
            <person name="Kawaichi S."/>
            <person name="Yoshida T."/>
            <person name="Sako Y."/>
            <person name="Nakamura R."/>
        </authorList>
    </citation>
    <scope>NUCLEOTIDE SEQUENCE [LARGE SCALE GENOMIC DNA]</scope>
    <source>
        <strain evidence="7 9">110S</strain>
    </source>
</reference>
<sequence length="299" mass="34245">MREHRKLYHFLLLVYREWGRYGLPRLAAALSFYTLFSLAPLLFLVIVVAGLLIDPALVERRILLQLQLLLGENSARFIETLIANARRQASGTLLVVGVGLLAWTATNIFMQTKAVLNTIWDIEVRPPNGIVHYFSQRLFALVFVLGMGFLLAVVLVVNIMLETLLILLAQDMPLEQPLSQLWRLLLPYLLIIAAFTIMYRIFPDIIIRWREAFLGALVGGSLFYLAQYLIAWYLRTVAPASVYGAAGSLVVLLLWLYYSHQLFLLGALITKIYVRLYHRPTRLKPNARQIMRITRPRLP</sequence>
<dbReference type="EMBL" id="BBZA01000265">
    <property type="protein sequence ID" value="GAP64478.1"/>
    <property type="molecule type" value="Genomic_DNA"/>
</dbReference>
<dbReference type="NCBIfam" id="TIGR00765">
    <property type="entry name" value="yihY_not_rbn"/>
    <property type="match status" value="1"/>
</dbReference>
<dbReference type="EMBL" id="LGKN01000004">
    <property type="protein sequence ID" value="KPL88354.1"/>
    <property type="molecule type" value="Genomic_DNA"/>
</dbReference>
<evidence type="ECO:0000313" key="7">
    <source>
        <dbReference type="EMBL" id="GAP64478.1"/>
    </source>
</evidence>
<dbReference type="PIRSF" id="PIRSF035875">
    <property type="entry name" value="RNase_BN"/>
    <property type="match status" value="1"/>
</dbReference>
<organism evidence="7 9">
    <name type="scientific">Ardenticatena maritima</name>
    <dbReference type="NCBI Taxonomy" id="872965"/>
    <lineage>
        <taxon>Bacteria</taxon>
        <taxon>Bacillati</taxon>
        <taxon>Chloroflexota</taxon>
        <taxon>Ardenticatenia</taxon>
        <taxon>Ardenticatenales</taxon>
        <taxon>Ardenticatenaceae</taxon>
        <taxon>Ardenticatena</taxon>
    </lineage>
</organism>
<evidence type="ECO:0000256" key="5">
    <source>
        <dbReference type="ARBA" id="ARBA00023136"/>
    </source>
</evidence>
<reference evidence="8 10" key="2">
    <citation type="submission" date="2015-07" db="EMBL/GenBank/DDBJ databases">
        <title>Whole genome sequence of Ardenticatena maritima DSM 23922.</title>
        <authorList>
            <person name="Hemp J."/>
            <person name="Ward L.M."/>
            <person name="Pace L.A."/>
            <person name="Fischer W.W."/>
        </authorList>
    </citation>
    <scope>NUCLEOTIDE SEQUENCE [LARGE SCALE GENOMIC DNA]</scope>
    <source>
        <strain evidence="8 10">110S</strain>
    </source>
</reference>
<dbReference type="InParanoid" id="A0A0M9UDW7"/>
<evidence type="ECO:0000256" key="6">
    <source>
        <dbReference type="SAM" id="Phobius"/>
    </source>
</evidence>
<name>A0A0M9UDW7_9CHLR</name>
<dbReference type="Pfam" id="PF03631">
    <property type="entry name" value="Virul_fac_BrkB"/>
    <property type="match status" value="1"/>
</dbReference>
<comment type="caution">
    <text evidence="7">The sequence shown here is derived from an EMBL/GenBank/DDBJ whole genome shotgun (WGS) entry which is preliminary data.</text>
</comment>
<keyword evidence="9" id="KW-1185">Reference proteome</keyword>
<dbReference type="Proteomes" id="UP000050502">
    <property type="component" value="Unassembled WGS sequence"/>
</dbReference>
<comment type="subcellular location">
    <subcellularLocation>
        <location evidence="1">Cell membrane</location>
        <topology evidence="1">Multi-pass membrane protein</topology>
    </subcellularLocation>
</comment>
<feature type="transmembrane region" description="Helical" evidence="6">
    <location>
        <begin position="138"/>
        <end position="161"/>
    </location>
</feature>
<reference evidence="9" key="3">
    <citation type="submission" date="2015-08" db="EMBL/GenBank/DDBJ databases">
        <title>Draft Genome Sequence of a Heterotrophic Facultative Anaerobic Bacterium Ardenticatena maritima Strain 110S.</title>
        <authorList>
            <person name="Kawaichi S."/>
            <person name="Yoshida T."/>
            <person name="Sako Y."/>
            <person name="Nakamura R."/>
        </authorList>
    </citation>
    <scope>NUCLEOTIDE SEQUENCE [LARGE SCALE GENOMIC DNA]</scope>
    <source>
        <strain evidence="9">110S</strain>
    </source>
</reference>
<evidence type="ECO:0000313" key="9">
    <source>
        <dbReference type="Proteomes" id="UP000037784"/>
    </source>
</evidence>
<evidence type="ECO:0000313" key="10">
    <source>
        <dbReference type="Proteomes" id="UP000050502"/>
    </source>
</evidence>
<evidence type="ECO:0000256" key="1">
    <source>
        <dbReference type="ARBA" id="ARBA00004651"/>
    </source>
</evidence>
<dbReference type="RefSeq" id="WP_054494148.1">
    <property type="nucleotide sequence ID" value="NZ_BBZA01000265.1"/>
</dbReference>
<keyword evidence="4 6" id="KW-1133">Transmembrane helix</keyword>
<protein>
    <submittedName>
        <fullName evidence="7">Membrane protein</fullName>
    </submittedName>
</protein>
<proteinExistence type="predicted"/>
<evidence type="ECO:0000256" key="4">
    <source>
        <dbReference type="ARBA" id="ARBA00022989"/>
    </source>
</evidence>
<dbReference type="FunCoup" id="A0A0M9UDW7">
    <property type="interactions" value="204"/>
</dbReference>
<feature type="transmembrane region" description="Helical" evidence="6">
    <location>
        <begin position="181"/>
        <end position="202"/>
    </location>
</feature>
<evidence type="ECO:0000256" key="2">
    <source>
        <dbReference type="ARBA" id="ARBA00022475"/>
    </source>
</evidence>